<dbReference type="EMBL" id="FNSO01000003">
    <property type="protein sequence ID" value="SEB47472.1"/>
    <property type="molecule type" value="Genomic_DNA"/>
</dbReference>
<dbReference type="STRING" id="208445.SAMN04489727_2038"/>
<dbReference type="Proteomes" id="UP000199622">
    <property type="component" value="Unassembled WGS sequence"/>
</dbReference>
<dbReference type="AlphaFoldDB" id="A0A1H4JPD4"/>
<dbReference type="RefSeq" id="WP_091305639.1">
    <property type="nucleotide sequence ID" value="NZ_FNSO01000003.1"/>
</dbReference>
<evidence type="ECO:0000256" key="1">
    <source>
        <dbReference type="SAM" id="MobiDB-lite"/>
    </source>
</evidence>
<feature type="region of interest" description="Disordered" evidence="1">
    <location>
        <begin position="1"/>
        <end position="22"/>
    </location>
</feature>
<dbReference type="Pfam" id="PF05331">
    <property type="entry name" value="DUF742"/>
    <property type="match status" value="1"/>
</dbReference>
<keyword evidence="3" id="KW-1185">Reference proteome</keyword>
<name>A0A1H4JPD4_9PSEU</name>
<evidence type="ECO:0000313" key="2">
    <source>
        <dbReference type="EMBL" id="SEB47472.1"/>
    </source>
</evidence>
<evidence type="ECO:0008006" key="4">
    <source>
        <dbReference type="Google" id="ProtNLM"/>
    </source>
</evidence>
<dbReference type="InterPro" id="IPR007995">
    <property type="entry name" value="DUF742"/>
</dbReference>
<gene>
    <name evidence="2" type="ORF">SAMN04489727_2038</name>
</gene>
<accession>A0A1H4JPD4</accession>
<reference evidence="3" key="1">
    <citation type="submission" date="2016-10" db="EMBL/GenBank/DDBJ databases">
        <authorList>
            <person name="Varghese N."/>
            <person name="Submissions S."/>
        </authorList>
    </citation>
    <scope>NUCLEOTIDE SEQUENCE [LARGE SCALE GENOMIC DNA]</scope>
    <source>
        <strain evidence="3">DSM 44544</strain>
    </source>
</reference>
<dbReference type="OrthoDB" id="3534386at2"/>
<dbReference type="PANTHER" id="PTHR36221">
    <property type="entry name" value="DUF742 DOMAIN-CONTAINING PROTEIN"/>
    <property type="match status" value="1"/>
</dbReference>
<proteinExistence type="predicted"/>
<protein>
    <recommendedName>
        <fullName evidence="4">DUF742 domain-containing protein</fullName>
    </recommendedName>
</protein>
<evidence type="ECO:0000313" key="3">
    <source>
        <dbReference type="Proteomes" id="UP000199622"/>
    </source>
</evidence>
<organism evidence="2 3">
    <name type="scientific">Amycolatopsis tolypomycina</name>
    <dbReference type="NCBI Taxonomy" id="208445"/>
    <lineage>
        <taxon>Bacteria</taxon>
        <taxon>Bacillati</taxon>
        <taxon>Actinomycetota</taxon>
        <taxon>Actinomycetes</taxon>
        <taxon>Pseudonocardiales</taxon>
        <taxon>Pseudonocardiaceae</taxon>
        <taxon>Amycolatopsis</taxon>
    </lineage>
</organism>
<sequence length="117" mass="12950">MSPTDHGFRPGPVPTWVLTGGRTRPKATLRPETLLTTMAHRPVPDTTTVQKRELLGLCRQRLSLVEASAHLGWPMSVVRILASDLIDVGLLVMVGDETPDHNRLETLEKLLAGLRRL</sequence>
<dbReference type="PANTHER" id="PTHR36221:SF1">
    <property type="entry name" value="DUF742 DOMAIN-CONTAINING PROTEIN"/>
    <property type="match status" value="1"/>
</dbReference>